<name>A0A2J6QE66_9HELO</name>
<dbReference type="Proteomes" id="UP000235672">
    <property type="component" value="Unassembled WGS sequence"/>
</dbReference>
<reference evidence="2 3" key="1">
    <citation type="submission" date="2016-05" db="EMBL/GenBank/DDBJ databases">
        <title>A degradative enzymes factory behind the ericoid mycorrhizal symbiosis.</title>
        <authorList>
            <consortium name="DOE Joint Genome Institute"/>
            <person name="Martino E."/>
            <person name="Morin E."/>
            <person name="Grelet G."/>
            <person name="Kuo A."/>
            <person name="Kohler A."/>
            <person name="Daghino S."/>
            <person name="Barry K."/>
            <person name="Choi C."/>
            <person name="Cichocki N."/>
            <person name="Clum A."/>
            <person name="Copeland A."/>
            <person name="Hainaut M."/>
            <person name="Haridas S."/>
            <person name="Labutti K."/>
            <person name="Lindquist E."/>
            <person name="Lipzen A."/>
            <person name="Khouja H.-R."/>
            <person name="Murat C."/>
            <person name="Ohm R."/>
            <person name="Olson A."/>
            <person name="Spatafora J."/>
            <person name="Veneault-Fourrey C."/>
            <person name="Henrissat B."/>
            <person name="Grigoriev I."/>
            <person name="Martin F."/>
            <person name="Perotto S."/>
        </authorList>
    </citation>
    <scope>NUCLEOTIDE SEQUENCE [LARGE SCALE GENOMIC DNA]</scope>
    <source>
        <strain evidence="2 3">UAMH 7357</strain>
    </source>
</reference>
<evidence type="ECO:0000313" key="3">
    <source>
        <dbReference type="Proteomes" id="UP000235672"/>
    </source>
</evidence>
<evidence type="ECO:0000256" key="1">
    <source>
        <dbReference type="SAM" id="Coils"/>
    </source>
</evidence>
<dbReference type="OrthoDB" id="3558752at2759"/>
<organism evidence="2 3">
    <name type="scientific">Hyaloscypha hepaticicola</name>
    <dbReference type="NCBI Taxonomy" id="2082293"/>
    <lineage>
        <taxon>Eukaryota</taxon>
        <taxon>Fungi</taxon>
        <taxon>Dikarya</taxon>
        <taxon>Ascomycota</taxon>
        <taxon>Pezizomycotina</taxon>
        <taxon>Leotiomycetes</taxon>
        <taxon>Helotiales</taxon>
        <taxon>Hyaloscyphaceae</taxon>
        <taxon>Hyaloscypha</taxon>
    </lineage>
</organism>
<protein>
    <recommendedName>
        <fullName evidence="4">Fungal N-terminal domain-containing protein</fullName>
    </recommendedName>
</protein>
<sequence length="425" mass="47592">MEVLATIGVISNIIQLVSFSSQVISKTVEIGHVADGALVENTAIQSAADHLILLKAEIELSANSTGDTALQKLCKDVAETACDLLAALQKLKADGGKWKSMRKALRSVWSKDKIHDLEYRLASFREEMNLHIVVRVRSQLDKLESNVQSYASNCDGRAKDVIDAIINQRDVFDTVLEAHMAEFRKLHDDGKTRAEEQHTDTRLSITKVISEADLTNQAEHRSTREVLSSQALRAAEQRKHVLTKTEELIKSSEVEVVSVITVASQEEHENTRNQIEELKEALRILSEQMQSRDLELKELLKVFNNTRSTQKRKELGERSNAVTAALFALETMYRSLRAVPMSLQGGAREIIDTARISKGWKVAAYPIPGENWPPNLRSEFPLPYSTEQIPIISYSDEPDSGETPGRELQKARGTKVPRMKISILM</sequence>
<keyword evidence="3" id="KW-1185">Reference proteome</keyword>
<evidence type="ECO:0000313" key="2">
    <source>
        <dbReference type="EMBL" id="PMD24559.1"/>
    </source>
</evidence>
<gene>
    <name evidence="2" type="ORF">NA56DRAFT_491286</name>
</gene>
<dbReference type="EMBL" id="KZ613472">
    <property type="protein sequence ID" value="PMD24559.1"/>
    <property type="molecule type" value="Genomic_DNA"/>
</dbReference>
<accession>A0A2J6QE66</accession>
<evidence type="ECO:0008006" key="4">
    <source>
        <dbReference type="Google" id="ProtNLM"/>
    </source>
</evidence>
<feature type="coiled-coil region" evidence="1">
    <location>
        <begin position="261"/>
        <end position="295"/>
    </location>
</feature>
<dbReference type="AlphaFoldDB" id="A0A2J6QE66"/>
<keyword evidence="1" id="KW-0175">Coiled coil</keyword>
<proteinExistence type="predicted"/>